<name>A0A0H1R2P7_9HYPH</name>
<evidence type="ECO:0000313" key="1">
    <source>
        <dbReference type="EMBL" id="KLK89475.1"/>
    </source>
</evidence>
<comment type="caution">
    <text evidence="1">The sequence shown here is derived from an EMBL/GenBank/DDBJ whole genome shotgun (WGS) entry which is preliminary data.</text>
</comment>
<accession>A0A0H1R2P7</accession>
<evidence type="ECO:0000313" key="2">
    <source>
        <dbReference type="Proteomes" id="UP000035489"/>
    </source>
</evidence>
<organism evidence="1 2">
    <name type="scientific">Microvirga vignae</name>
    <dbReference type="NCBI Taxonomy" id="1225564"/>
    <lineage>
        <taxon>Bacteria</taxon>
        <taxon>Pseudomonadati</taxon>
        <taxon>Pseudomonadota</taxon>
        <taxon>Alphaproteobacteria</taxon>
        <taxon>Hyphomicrobiales</taxon>
        <taxon>Methylobacteriaceae</taxon>
        <taxon>Microvirga</taxon>
    </lineage>
</organism>
<dbReference type="PATRIC" id="fig|1225564.3.peg.1356"/>
<gene>
    <name evidence="1" type="ORF">AA309_31185</name>
</gene>
<dbReference type="AlphaFoldDB" id="A0A0H1R2P7"/>
<proteinExistence type="predicted"/>
<protein>
    <submittedName>
        <fullName evidence="1">Uncharacterized protein</fullName>
    </submittedName>
</protein>
<dbReference type="Proteomes" id="UP000035489">
    <property type="component" value="Unassembled WGS sequence"/>
</dbReference>
<sequence length="230" mass="25293">MNEQVIFLQCSTAIGVALLLPFLGVSSLNFGPLVTVAFFLRWPVLARVTGDLQVDFRLIASGLCLMMRRHVSITALSLSLSGNRQNGNSILLISTGGSRLFLPPEERCDQAPASAGFLTLKVHHRLFVLSFWFLSDLIRGIDRCQSRGWTGLVVPNPSLFCGREHLNPTRKVAPALVANVILEAGPDAMLLVEDNLMHDLHDEEASFRGCDVHAPDHALKKLFIGPGEWK</sequence>
<reference evidence="1 2" key="1">
    <citation type="submission" date="2015-05" db="EMBL/GenBank/DDBJ databases">
        <title>Draft genome sequence of Microvirga vignae strain BR3299, a novel nitrogen fixing bacteria isolated from Brazil semi-aired region.</title>
        <authorList>
            <person name="Zilli J.E."/>
            <person name="Passos S.R."/>
            <person name="Leite J."/>
            <person name="Baldani J.I."/>
            <person name="Xavier G.R."/>
            <person name="Rumjaneck N.G."/>
            <person name="Simoes-Araujo J.L."/>
        </authorList>
    </citation>
    <scope>NUCLEOTIDE SEQUENCE [LARGE SCALE GENOMIC DNA]</scope>
    <source>
        <strain evidence="1 2">BR3299</strain>
    </source>
</reference>
<keyword evidence="2" id="KW-1185">Reference proteome</keyword>
<dbReference type="EMBL" id="LCYG01000150">
    <property type="protein sequence ID" value="KLK89475.1"/>
    <property type="molecule type" value="Genomic_DNA"/>
</dbReference>